<dbReference type="Pfam" id="PF01678">
    <property type="entry name" value="DAP_epimerase"/>
    <property type="match status" value="2"/>
</dbReference>
<dbReference type="AlphaFoldDB" id="A0A0F7PAP9"/>
<keyword evidence="3" id="KW-0028">Amino-acid biosynthesis</keyword>
<evidence type="ECO:0000256" key="3">
    <source>
        <dbReference type="HAMAP-Rule" id="MF_00197"/>
    </source>
</evidence>
<dbReference type="OrthoDB" id="358699at2157"/>
<reference evidence="6 7" key="1">
    <citation type="journal article" date="2015" name="ISME J.">
        <title>Elemental sulfur and acetate can support life of a novel strictly anaerobic haloarchaeon.</title>
        <authorList>
            <person name="Sorokin D.Y."/>
            <person name="Kublanov I.V."/>
            <person name="Gavrilov S.N."/>
            <person name="Rojo D."/>
            <person name="Roman P."/>
            <person name="Golyshin P.N."/>
            <person name="Slepak V.Z."/>
            <person name="Smedile F."/>
            <person name="Ferrer M."/>
            <person name="Messina E."/>
            <person name="La Cono V."/>
            <person name="Yakimov M.M."/>
        </authorList>
    </citation>
    <scope>NUCLEOTIDE SEQUENCE [LARGE SCALE GENOMIC DNA]</scope>
    <source>
        <strain evidence="6 7">HSR2</strain>
    </source>
</reference>
<keyword evidence="3" id="KW-0457">Lysine biosynthesis</keyword>
<feature type="binding site" evidence="3">
    <location>
        <begin position="73"/>
        <end position="74"/>
    </location>
    <ligand>
        <name>substrate</name>
    </ligand>
</feature>
<dbReference type="GO" id="GO:0005829">
    <property type="term" value="C:cytosol"/>
    <property type="evidence" value="ECO:0007669"/>
    <property type="project" value="TreeGrafter"/>
</dbReference>
<evidence type="ECO:0000256" key="1">
    <source>
        <dbReference type="ARBA" id="ARBA00010219"/>
    </source>
</evidence>
<name>A0A0F7PAP9_9EURY</name>
<feature type="binding site" evidence="3">
    <location>
        <position position="183"/>
    </location>
    <ligand>
        <name>substrate</name>
    </ligand>
</feature>
<sequence length="278" mass="29254">MSEVPFLKYHGTGNDFAVVEADEAVSDRAAFAIALCADLDADGVLFLDLDEGDPPVVEMALFQPDGSTAAMCGNGARVAARWGSERTGADEIRLETGAGPRHTRIHEDWSVTVEMGSLSFDPDDVPVDADEPMIETELAGYPITAVDTGVPHAVAFVEDVEDVDVATDAPPIRHADVFPEGANATFASQSERGFDQRTFERGIEGETQSCGTGAVAVAAVATRLGTIVPGESTVVSPPGGDLTVTVREDWTATLRGPTAFEFSDTAPRDPGTQVGETR</sequence>
<evidence type="ECO:0000256" key="4">
    <source>
        <dbReference type="NCBIfam" id="TIGR00652"/>
    </source>
</evidence>
<feature type="binding site" evidence="3">
    <location>
        <begin position="200"/>
        <end position="201"/>
    </location>
    <ligand>
        <name>substrate</name>
    </ligand>
</feature>
<dbReference type="RefSeq" id="WP_050048001.1">
    <property type="nucleotide sequence ID" value="NZ_CP008874.1"/>
</dbReference>
<feature type="region of interest" description="Disordered" evidence="5">
    <location>
        <begin position="255"/>
        <end position="278"/>
    </location>
</feature>
<comment type="pathway">
    <text evidence="3">Amino-acid biosynthesis; L-lysine biosynthesis via DAP pathway; DL-2,6-diaminopimelate from LL-2,6-diaminopimelate: step 1/1.</text>
</comment>
<feature type="binding site" evidence="3">
    <location>
        <position position="14"/>
    </location>
    <ligand>
        <name>substrate</name>
    </ligand>
</feature>
<dbReference type="SUPFAM" id="SSF54506">
    <property type="entry name" value="Diaminopimelate epimerase-like"/>
    <property type="match status" value="2"/>
</dbReference>
<dbReference type="PANTHER" id="PTHR31689:SF0">
    <property type="entry name" value="DIAMINOPIMELATE EPIMERASE"/>
    <property type="match status" value="1"/>
</dbReference>
<dbReference type="PANTHER" id="PTHR31689">
    <property type="entry name" value="DIAMINOPIMELATE EPIMERASE, CHLOROPLASTIC"/>
    <property type="match status" value="1"/>
</dbReference>
<dbReference type="Gene3D" id="3.10.310.10">
    <property type="entry name" value="Diaminopimelate Epimerase, Chain A, domain 1"/>
    <property type="match status" value="2"/>
</dbReference>
<keyword evidence="2 3" id="KW-0413">Isomerase</keyword>
<dbReference type="EC" id="5.1.1.7" evidence="3 4"/>
<feature type="binding site" evidence="3">
    <location>
        <begin position="211"/>
        <end position="212"/>
    </location>
    <ligand>
        <name>substrate</name>
    </ligand>
</feature>
<comment type="caution">
    <text evidence="3">Lacks conserved residue(s) required for the propagation of feature annotation.</text>
</comment>
<evidence type="ECO:0000256" key="5">
    <source>
        <dbReference type="SAM" id="MobiDB-lite"/>
    </source>
</evidence>
<dbReference type="UniPathway" id="UPA00034">
    <property type="reaction ID" value="UER00025"/>
</dbReference>
<comment type="catalytic activity">
    <reaction evidence="3">
        <text>(2S,6S)-2,6-diaminopimelate = meso-2,6-diaminopimelate</text>
        <dbReference type="Rhea" id="RHEA:15393"/>
        <dbReference type="ChEBI" id="CHEBI:57609"/>
        <dbReference type="ChEBI" id="CHEBI:57791"/>
        <dbReference type="EC" id="5.1.1.7"/>
    </reaction>
</comment>
<evidence type="ECO:0000313" key="6">
    <source>
        <dbReference type="EMBL" id="AKH97210.1"/>
    </source>
</evidence>
<gene>
    <name evidence="3 6" type="primary">dapF</name>
    <name evidence="6" type="ORF">HLASF_0714</name>
</gene>
<protein>
    <recommendedName>
        <fullName evidence="3 4">Diaminopimelate epimerase</fullName>
        <shortName evidence="3">DAP epimerase</shortName>
        <ecNumber evidence="3 4">5.1.1.7</ecNumber>
    </recommendedName>
    <alternativeName>
        <fullName evidence="3">PLP-independent amino acid racemase</fullName>
    </alternativeName>
</protein>
<dbReference type="HOGENOM" id="CLU_053306_3_0_2"/>
<proteinExistence type="inferred from homology"/>
<feature type="site" description="Could be important to modulate the pK values of the two catalytic cysteine residues" evidence="3">
    <location>
        <position position="152"/>
    </location>
</feature>
<evidence type="ECO:0000256" key="2">
    <source>
        <dbReference type="ARBA" id="ARBA00023235"/>
    </source>
</evidence>
<dbReference type="GO" id="GO:0008837">
    <property type="term" value="F:diaminopimelate epimerase activity"/>
    <property type="evidence" value="ECO:0007669"/>
    <property type="project" value="UniProtKB-UniRule"/>
</dbReference>
<feature type="active site" description="Proton donor" evidence="3">
    <location>
        <position position="72"/>
    </location>
</feature>
<dbReference type="InterPro" id="IPR001653">
    <property type="entry name" value="DAP_epimerase_DapF"/>
</dbReference>
<accession>A0A0F7PAP9</accession>
<comment type="similarity">
    <text evidence="1 3">Belongs to the diaminopimelate epimerase family.</text>
</comment>
<dbReference type="GO" id="GO:0009089">
    <property type="term" value="P:lysine biosynthetic process via diaminopimelate"/>
    <property type="evidence" value="ECO:0007669"/>
    <property type="project" value="UniProtKB-UniRule"/>
</dbReference>
<dbReference type="EMBL" id="CP008874">
    <property type="protein sequence ID" value="AKH97210.1"/>
    <property type="molecule type" value="Genomic_DNA"/>
</dbReference>
<dbReference type="NCBIfam" id="TIGR00652">
    <property type="entry name" value="DapF"/>
    <property type="match status" value="1"/>
</dbReference>
<keyword evidence="7" id="KW-1185">Reference proteome</keyword>
<comment type="subcellular location">
    <subcellularLocation>
        <location evidence="3">Cytoplasm</location>
    </subcellularLocation>
</comment>
<dbReference type="Proteomes" id="UP000069906">
    <property type="component" value="Chromosome"/>
</dbReference>
<dbReference type="PATRIC" id="fig|1604004.4.peg.750"/>
<keyword evidence="3" id="KW-0963">Cytoplasm</keyword>
<comment type="subunit">
    <text evidence="3">Homodimer.</text>
</comment>
<evidence type="ECO:0000313" key="7">
    <source>
        <dbReference type="Proteomes" id="UP000069906"/>
    </source>
</evidence>
<organism evidence="6 7">
    <name type="scientific">Halanaeroarchaeum sulfurireducens</name>
    <dbReference type="NCBI Taxonomy" id="1604004"/>
    <lineage>
        <taxon>Archaea</taxon>
        <taxon>Methanobacteriati</taxon>
        <taxon>Methanobacteriota</taxon>
        <taxon>Stenosarchaea group</taxon>
        <taxon>Halobacteria</taxon>
        <taxon>Halobacteriales</taxon>
        <taxon>Halobacteriaceae</taxon>
        <taxon>Halanaeroarchaeum</taxon>
    </lineage>
</organism>
<feature type="site" description="Could be important to modulate the pK values of the two catalytic cysteine residues" evidence="3">
    <location>
        <position position="200"/>
    </location>
</feature>
<dbReference type="GeneID" id="25158905"/>
<comment type="function">
    <text evidence="3">Catalyzes the stereoinversion of LL-2,6-diaminopimelate (L,L-DAP) to meso-diaminopimelate (meso-DAP), a precursor of L-lysine.</text>
</comment>
<dbReference type="KEGG" id="hsu:HLASF_0714"/>
<dbReference type="HAMAP" id="MF_00197">
    <property type="entry name" value="DAP_epimerase"/>
    <property type="match status" value="1"/>
</dbReference>
<feature type="binding site" evidence="3">
    <location>
        <position position="63"/>
    </location>
    <ligand>
        <name>substrate</name>
    </ligand>
</feature>
<feature type="active site" description="Proton acceptor" evidence="3">
    <location>
        <position position="210"/>
    </location>
</feature>